<protein>
    <recommendedName>
        <fullName evidence="4">DUF1097 domain-containing protein</fullName>
    </recommendedName>
</protein>
<dbReference type="KEGG" id="hni:W911_17365"/>
<feature type="transmembrane region" description="Helical" evidence="1">
    <location>
        <begin position="57"/>
        <end position="78"/>
    </location>
</feature>
<keyword evidence="3" id="KW-1185">Reference proteome</keyword>
<dbReference type="EMBL" id="CP006912">
    <property type="protein sequence ID" value="AHB49765.1"/>
    <property type="molecule type" value="Genomic_DNA"/>
</dbReference>
<dbReference type="RefSeq" id="WP_023788761.1">
    <property type="nucleotide sequence ID" value="NC_022997.1"/>
</dbReference>
<evidence type="ECO:0008006" key="4">
    <source>
        <dbReference type="Google" id="ProtNLM"/>
    </source>
</evidence>
<feature type="transmembrane region" description="Helical" evidence="1">
    <location>
        <begin position="140"/>
        <end position="159"/>
    </location>
</feature>
<dbReference type="STRING" id="1029756.W911_17365"/>
<feature type="transmembrane region" description="Helical" evidence="1">
    <location>
        <begin position="115"/>
        <end position="134"/>
    </location>
</feature>
<reference evidence="2 3" key="1">
    <citation type="journal article" date="2014" name="Genome Announc.">
        <title>Complete Genome Sequence of Hyphomicrobium nitrativorans Strain NL23, a Denitrifying Bacterium Isolated from Biofilm of a Methanol-Fed Denitrification System Treating Seawater at the Montreal Biodome.</title>
        <authorList>
            <person name="Martineau C."/>
            <person name="Villeneuve C."/>
            <person name="Mauffrey F."/>
            <person name="Villemur R."/>
        </authorList>
    </citation>
    <scope>NUCLEOTIDE SEQUENCE [LARGE SCALE GENOMIC DNA]</scope>
    <source>
        <strain evidence="2">NL23</strain>
    </source>
</reference>
<keyword evidence="1" id="KW-1133">Transmembrane helix</keyword>
<dbReference type="Proteomes" id="UP000018542">
    <property type="component" value="Chromosome"/>
</dbReference>
<evidence type="ECO:0000313" key="2">
    <source>
        <dbReference type="EMBL" id="AHB49765.1"/>
    </source>
</evidence>
<dbReference type="OrthoDB" id="7861714at2"/>
<organism evidence="2 3">
    <name type="scientific">Hyphomicrobium nitrativorans NL23</name>
    <dbReference type="NCBI Taxonomy" id="1029756"/>
    <lineage>
        <taxon>Bacteria</taxon>
        <taxon>Pseudomonadati</taxon>
        <taxon>Pseudomonadota</taxon>
        <taxon>Alphaproteobacteria</taxon>
        <taxon>Hyphomicrobiales</taxon>
        <taxon>Hyphomicrobiaceae</taxon>
        <taxon>Hyphomicrobium</taxon>
    </lineage>
</organism>
<keyword evidence="1" id="KW-0812">Transmembrane</keyword>
<dbReference type="InterPro" id="IPR009476">
    <property type="entry name" value="DUF1097"/>
</dbReference>
<sequence length="170" mass="17320">MDLITALAVSIGLLGGVATYLFLSPFGFGLQIWAAFIAWASFYHAGGGTSGFTSSVLANLWGVLWGAITLIAITQTGYGSTLGLPLWAAICVAIGVALMILGAKISPFSAIPAQVYGFASTVAFTLLTNTAFALTRPDLSNPAIVIASSMVVGAVFGLVSQKLAGALTKS</sequence>
<dbReference type="PATRIC" id="fig|1029756.8.peg.3613"/>
<keyword evidence="1" id="KW-0472">Membrane</keyword>
<dbReference type="AlphaFoldDB" id="V5SI92"/>
<evidence type="ECO:0000256" key="1">
    <source>
        <dbReference type="SAM" id="Phobius"/>
    </source>
</evidence>
<feature type="transmembrane region" description="Helical" evidence="1">
    <location>
        <begin position="84"/>
        <end position="103"/>
    </location>
</feature>
<dbReference type="Pfam" id="PF06496">
    <property type="entry name" value="DUF1097"/>
    <property type="match status" value="1"/>
</dbReference>
<evidence type="ECO:0000313" key="3">
    <source>
        <dbReference type="Proteomes" id="UP000018542"/>
    </source>
</evidence>
<accession>V5SI92</accession>
<gene>
    <name evidence="2" type="ORF">W911_17365</name>
</gene>
<name>V5SI92_9HYPH</name>
<dbReference type="HOGENOM" id="CLU_104628_1_0_5"/>
<proteinExistence type="predicted"/>